<sequence length="81" mass="9224">MGCHIQKPQYTKNDIIISSPPPTVPSSHEIILMPYALHEQHPASKMPVQIQLDGENKRTKEWSTEITKTFSPNIISKQTQK</sequence>
<proteinExistence type="predicted"/>
<dbReference type="EMBL" id="CAJJDO010000013">
    <property type="protein sequence ID" value="CAD8144256.1"/>
    <property type="molecule type" value="Genomic_DNA"/>
</dbReference>
<evidence type="ECO:0000256" key="1">
    <source>
        <dbReference type="SAM" id="MobiDB-lite"/>
    </source>
</evidence>
<evidence type="ECO:0000313" key="2">
    <source>
        <dbReference type="EMBL" id="CAD8144256.1"/>
    </source>
</evidence>
<keyword evidence="3" id="KW-1185">Reference proteome</keyword>
<protein>
    <submittedName>
        <fullName evidence="2">Uncharacterized protein</fullName>
    </submittedName>
</protein>
<dbReference type="OrthoDB" id="303645at2759"/>
<dbReference type="Proteomes" id="UP000689195">
    <property type="component" value="Unassembled WGS sequence"/>
</dbReference>
<dbReference type="AlphaFoldDB" id="A0A8S1SY71"/>
<evidence type="ECO:0000313" key="3">
    <source>
        <dbReference type="Proteomes" id="UP000689195"/>
    </source>
</evidence>
<feature type="region of interest" description="Disordered" evidence="1">
    <location>
        <begin position="1"/>
        <end position="23"/>
    </location>
</feature>
<reference evidence="2" key="1">
    <citation type="submission" date="2021-01" db="EMBL/GenBank/DDBJ databases">
        <authorList>
            <consortium name="Genoscope - CEA"/>
            <person name="William W."/>
        </authorList>
    </citation>
    <scope>NUCLEOTIDE SEQUENCE</scope>
</reference>
<accession>A0A8S1SY71</accession>
<comment type="caution">
    <text evidence="2">The sequence shown here is derived from an EMBL/GenBank/DDBJ whole genome shotgun (WGS) entry which is preliminary data.</text>
</comment>
<name>A0A8S1SY71_9CILI</name>
<gene>
    <name evidence="2" type="ORF">PPENT_87.1.T0130137</name>
</gene>
<organism evidence="2 3">
    <name type="scientific">Paramecium pentaurelia</name>
    <dbReference type="NCBI Taxonomy" id="43138"/>
    <lineage>
        <taxon>Eukaryota</taxon>
        <taxon>Sar</taxon>
        <taxon>Alveolata</taxon>
        <taxon>Ciliophora</taxon>
        <taxon>Intramacronucleata</taxon>
        <taxon>Oligohymenophorea</taxon>
        <taxon>Peniculida</taxon>
        <taxon>Parameciidae</taxon>
        <taxon>Paramecium</taxon>
    </lineage>
</organism>